<protein>
    <submittedName>
        <fullName evidence="1">Uncharacterized protein</fullName>
    </submittedName>
</protein>
<name>A0A1J3K886_NOCCA</name>
<sequence>MTQKKIKQKSLTVPQKKEKAISLLQLSLEREIMASEPNPNRVPESMTRPVGGTEYSWCRAITGGTGIAVIALLLSRVPKLENLQNTLNKLQIFHPTLRSNIRFDGSANSFSFVTSADSRVEIHPVDSASTAQIIRDSDYPSAEPHRIILEHEMNKNTWIDPHRWPNGQVGVFFVSLYDLGDGEERILTFRLNTGACDRTSAVTLLREFMKETTAADGRGNSPGAVAETAELGKAIEDLVPSGKGDKPFWARGIDVLGYSLNAFRFSNLNFVDAEDSNRRSQVVRLKLERDQTIKLVAGCKGRGLKLWAAIASAGLISAYSSKNQESGQGEKYAVVTLSDCRSVLEPPLTPNDFGFYHSGILHTHDINGEEKLWDLAKRCYDSFTSAKNSNKHFTDMSDLNFLMCKAIENPNLTPSSSLRTAYISIFEDPVTDEYPEPALASAGVRDYIGCASIHGVGPSVAVFDTLRDGKLDCAFVYPSPLHSREQMDGLIQHMKAILLEGSSSSF</sequence>
<dbReference type="EMBL" id="GEVM01005128">
    <property type="protein sequence ID" value="JAV00811.1"/>
    <property type="molecule type" value="Transcribed_RNA"/>
</dbReference>
<evidence type="ECO:0000313" key="1">
    <source>
        <dbReference type="EMBL" id="JAV00811.1"/>
    </source>
</evidence>
<reference evidence="1" key="1">
    <citation type="submission" date="2016-07" db="EMBL/GenBank/DDBJ databases">
        <title>De novo transcriptome assembly of four accessions of the metal hyperaccumulator plant Noccaea caerulescens.</title>
        <authorList>
            <person name="Blande D."/>
            <person name="Halimaa P."/>
            <person name="Tervahauta A.I."/>
            <person name="Aarts M.G."/>
            <person name="Karenlampi S.O."/>
        </authorList>
    </citation>
    <scope>NUCLEOTIDE SEQUENCE</scope>
</reference>
<dbReference type="PANTHER" id="PTHR34375">
    <property type="entry name" value="GATA ZINC FINGER PROTEIN-RELATED"/>
    <property type="match status" value="1"/>
</dbReference>
<gene>
    <name evidence="1" type="ORF">MP_TR3409_c0_g1_i1_g.9432</name>
</gene>
<dbReference type="AlphaFoldDB" id="A0A1J3K886"/>
<organism evidence="1">
    <name type="scientific">Noccaea caerulescens</name>
    <name type="common">Alpine penny-cress</name>
    <name type="synonym">Thlaspi caerulescens</name>
    <dbReference type="NCBI Taxonomy" id="107243"/>
    <lineage>
        <taxon>Eukaryota</taxon>
        <taxon>Viridiplantae</taxon>
        <taxon>Streptophyta</taxon>
        <taxon>Embryophyta</taxon>
        <taxon>Tracheophyta</taxon>
        <taxon>Spermatophyta</taxon>
        <taxon>Magnoliopsida</taxon>
        <taxon>eudicotyledons</taxon>
        <taxon>Gunneridae</taxon>
        <taxon>Pentapetalae</taxon>
        <taxon>rosids</taxon>
        <taxon>malvids</taxon>
        <taxon>Brassicales</taxon>
        <taxon>Brassicaceae</taxon>
        <taxon>Coluteocarpeae</taxon>
        <taxon>Noccaea</taxon>
    </lineage>
</organism>
<accession>A0A1J3K886</accession>
<dbReference type="SUPFAM" id="SSF52777">
    <property type="entry name" value="CoA-dependent acyltransferases"/>
    <property type="match status" value="1"/>
</dbReference>
<proteinExistence type="predicted"/>
<dbReference type="PANTHER" id="PTHR34375:SF2">
    <property type="entry name" value="GATA ZINC FINGER PROTEIN"/>
    <property type="match status" value="1"/>
</dbReference>